<reference evidence="2 3" key="1">
    <citation type="submission" date="2020-03" db="EMBL/GenBank/DDBJ databases">
        <title>Draft genome sequence of environmentally isolated cultures.</title>
        <authorList>
            <person name="Wilson H.S."/>
            <person name="De Leon M.E."/>
        </authorList>
    </citation>
    <scope>NUCLEOTIDE SEQUENCE [LARGE SCALE GENOMIC DNA]</scope>
    <source>
        <strain evidence="2 3">HSC-31F16</strain>
    </source>
</reference>
<gene>
    <name evidence="2" type="ORF">HA052_21550</name>
</gene>
<evidence type="ECO:0000313" key="3">
    <source>
        <dbReference type="Proteomes" id="UP001515641"/>
    </source>
</evidence>
<sequence>MEKTKKGAIVILCFVVAFMIFIWPDLKDFGHDWMYDYSPTKEELMPPGYLESIRGYTLRPERNDAKLIHISELNVVAVKADGVQVTFYLRSRSENDYPSLRVKLVNAGHNQTRVVVFAPNEYSHGNKLRSEKISLIVPTMQGEKGMIIEPFYVDGE</sequence>
<dbReference type="RefSeq" id="WP_166453529.1">
    <property type="nucleotide sequence ID" value="NZ_JAAOMA010000042.1"/>
</dbReference>
<comment type="caution">
    <text evidence="2">The sequence shown here is derived from an EMBL/GenBank/DDBJ whole genome shotgun (WGS) entry which is preliminary data.</text>
</comment>
<evidence type="ECO:0000256" key="1">
    <source>
        <dbReference type="SAM" id="Phobius"/>
    </source>
</evidence>
<evidence type="ECO:0000313" key="2">
    <source>
        <dbReference type="EMBL" id="NHR07779.1"/>
    </source>
</evidence>
<name>A0ABX0L7I8_9NEIS</name>
<keyword evidence="1" id="KW-0472">Membrane</keyword>
<protein>
    <submittedName>
        <fullName evidence="2">Uncharacterized protein</fullName>
    </submittedName>
</protein>
<keyword evidence="1" id="KW-0812">Transmembrane</keyword>
<keyword evidence="3" id="KW-1185">Reference proteome</keyword>
<accession>A0ABX0L7I8</accession>
<dbReference type="EMBL" id="JAAOMA010000042">
    <property type="protein sequence ID" value="NHR07779.1"/>
    <property type="molecule type" value="Genomic_DNA"/>
</dbReference>
<dbReference type="Proteomes" id="UP001515641">
    <property type="component" value="Unassembled WGS sequence"/>
</dbReference>
<feature type="transmembrane region" description="Helical" evidence="1">
    <location>
        <begin position="7"/>
        <end position="24"/>
    </location>
</feature>
<proteinExistence type="predicted"/>
<keyword evidence="1" id="KW-1133">Transmembrane helix</keyword>
<organism evidence="2 3">
    <name type="scientific">Chromobacterium fluminis</name>
    <dbReference type="NCBI Taxonomy" id="3044269"/>
    <lineage>
        <taxon>Bacteria</taxon>
        <taxon>Pseudomonadati</taxon>
        <taxon>Pseudomonadota</taxon>
        <taxon>Betaproteobacteria</taxon>
        <taxon>Neisseriales</taxon>
        <taxon>Chromobacteriaceae</taxon>
        <taxon>Chromobacterium</taxon>
    </lineage>
</organism>